<dbReference type="AlphaFoldDB" id="A0A316U0R9"/>
<gene>
    <name evidence="2" type="ORF">DDZ15_11080</name>
</gene>
<sequence length="73" mass="8396">MGMQKIEWRGINYLHAVPQGQKKHDLRLEIGDICSQIFTDKVRATAQLINRQSEEQTNRGTEEVKETGDRKNG</sequence>
<reference evidence="2 3" key="1">
    <citation type="submission" date="2018-05" db="EMBL/GenBank/DDBJ databases">
        <title>Rhodohalobacter halophilus gen. nov., sp. nov., a moderately halophilic member of the family Balneolaceae.</title>
        <authorList>
            <person name="Liu Z.-W."/>
        </authorList>
    </citation>
    <scope>NUCLEOTIDE SEQUENCE [LARGE SCALE GENOMIC DNA]</scope>
    <source>
        <strain evidence="2 3">8A47</strain>
    </source>
</reference>
<name>A0A316U0R9_9BACT</name>
<accession>A0A316U0R9</accession>
<comment type="caution">
    <text evidence="2">The sequence shown here is derived from an EMBL/GenBank/DDBJ whole genome shotgun (WGS) entry which is preliminary data.</text>
</comment>
<dbReference type="EMBL" id="QGGB01000007">
    <property type="protein sequence ID" value="PWN06356.1"/>
    <property type="molecule type" value="Genomic_DNA"/>
</dbReference>
<evidence type="ECO:0000313" key="2">
    <source>
        <dbReference type="EMBL" id="PWN06356.1"/>
    </source>
</evidence>
<proteinExistence type="predicted"/>
<feature type="region of interest" description="Disordered" evidence="1">
    <location>
        <begin position="49"/>
        <end position="73"/>
    </location>
</feature>
<dbReference type="Proteomes" id="UP000245533">
    <property type="component" value="Unassembled WGS sequence"/>
</dbReference>
<dbReference type="RefSeq" id="WP_109647149.1">
    <property type="nucleotide sequence ID" value="NZ_QGGB01000007.1"/>
</dbReference>
<feature type="compositionally biased region" description="Basic and acidic residues" evidence="1">
    <location>
        <begin position="52"/>
        <end position="73"/>
    </location>
</feature>
<evidence type="ECO:0000256" key="1">
    <source>
        <dbReference type="SAM" id="MobiDB-lite"/>
    </source>
</evidence>
<evidence type="ECO:0000313" key="3">
    <source>
        <dbReference type="Proteomes" id="UP000245533"/>
    </source>
</evidence>
<protein>
    <submittedName>
        <fullName evidence="2">Uncharacterized protein</fullName>
    </submittedName>
</protein>
<keyword evidence="3" id="KW-1185">Reference proteome</keyword>
<organism evidence="2 3">
    <name type="scientific">Rhodohalobacter mucosus</name>
    <dbReference type="NCBI Taxonomy" id="2079485"/>
    <lineage>
        <taxon>Bacteria</taxon>
        <taxon>Pseudomonadati</taxon>
        <taxon>Balneolota</taxon>
        <taxon>Balneolia</taxon>
        <taxon>Balneolales</taxon>
        <taxon>Balneolaceae</taxon>
        <taxon>Rhodohalobacter</taxon>
    </lineage>
</organism>